<dbReference type="Proteomes" id="UP000002045">
    <property type="component" value="Chromosome"/>
</dbReference>
<protein>
    <submittedName>
        <fullName evidence="1">Uncharacterized protein</fullName>
    </submittedName>
</protein>
<gene>
    <name evidence="1" type="ordered locus">XBJ1_3704</name>
</gene>
<sequence>MNKNTTNSAIFNHTRNKFGKYQQKTCNSAEPAYSVPTSDAGWSSLVARRAHNPKVVGSNPAPATNPIRCHIGRV</sequence>
<organism evidence="1 2">
    <name type="scientific">Xenorhabdus bovienii (strain SS-2004)</name>
    <name type="common">Xenorhabdus nematophila subsp. bovienii</name>
    <dbReference type="NCBI Taxonomy" id="406818"/>
    <lineage>
        <taxon>Bacteria</taxon>
        <taxon>Pseudomonadati</taxon>
        <taxon>Pseudomonadota</taxon>
        <taxon>Gammaproteobacteria</taxon>
        <taxon>Enterobacterales</taxon>
        <taxon>Morganellaceae</taxon>
        <taxon>Xenorhabdus</taxon>
    </lineage>
</organism>
<dbReference type="AlphaFoldDB" id="D3V593"/>
<evidence type="ECO:0000313" key="1">
    <source>
        <dbReference type="EMBL" id="CBJ82822.1"/>
    </source>
</evidence>
<dbReference type="STRING" id="406818.XBJ1_3704"/>
<reference evidence="1 2" key="1">
    <citation type="journal article" date="2011" name="PLoS ONE">
        <title>The entomopathogenic bacterial endosymbionts xenorhabdus and photorhabdus: convergent lifestyles from divergent genomes.</title>
        <authorList>
            <person name="Chaston J.M."/>
            <person name="Suen G."/>
            <person name="Tucker S.L."/>
            <person name="Andersen A.W."/>
            <person name="Bhasin A."/>
            <person name="Bode E."/>
            <person name="Bode H.B."/>
            <person name="Brachmann A.O."/>
            <person name="Cowles C.E."/>
            <person name="Cowles K.N."/>
            <person name="Darby C."/>
            <person name="de Leon L."/>
            <person name="Drace K."/>
            <person name="Du Z."/>
            <person name="Givaudan A."/>
            <person name="Herbert Tran E.E."/>
            <person name="Jewell K.A."/>
            <person name="Knack J.J."/>
            <person name="Krasomil-Osterfeld K.C."/>
            <person name="Kukor R."/>
            <person name="Lanois A."/>
            <person name="Latreille P."/>
            <person name="Leimgruber N.K."/>
            <person name="Lipke C.M."/>
            <person name="Liu R."/>
            <person name="Lu X."/>
            <person name="Martens E.C."/>
            <person name="Marri P.R."/>
            <person name="Medigue C."/>
            <person name="Menard M.L."/>
            <person name="Miller N.M."/>
            <person name="Morales-Soto N."/>
            <person name="Norton S."/>
            <person name="Ogier J.C."/>
            <person name="Orchard S.S."/>
            <person name="Park D."/>
            <person name="Park Y."/>
            <person name="Qurollo B.A."/>
            <person name="Sugar D.R."/>
            <person name="Richards G.R."/>
            <person name="Rouy Z."/>
            <person name="Slominski B."/>
            <person name="Slominski K."/>
            <person name="Snyder H."/>
            <person name="Tjaden B.C."/>
            <person name="van der Hoeven R."/>
            <person name="Welch R.D."/>
            <person name="Wheeler C."/>
            <person name="Xiang B."/>
            <person name="Barbazuk B."/>
            <person name="Gaudriault S."/>
            <person name="Goodner B."/>
            <person name="Slater S.C."/>
            <person name="Forst S."/>
            <person name="Goldman B.S."/>
            <person name="Goodrich-Blair H."/>
        </authorList>
    </citation>
    <scope>NUCLEOTIDE SEQUENCE [LARGE SCALE GENOMIC DNA]</scope>
    <source>
        <strain evidence="1 2">SS-2004</strain>
    </source>
</reference>
<evidence type="ECO:0000313" key="2">
    <source>
        <dbReference type="Proteomes" id="UP000002045"/>
    </source>
</evidence>
<dbReference type="EMBL" id="FN667741">
    <property type="protein sequence ID" value="CBJ82822.1"/>
    <property type="molecule type" value="Genomic_DNA"/>
</dbReference>
<name>D3V593_XENBS</name>
<proteinExistence type="predicted"/>
<dbReference type="KEGG" id="xbo:XBJ1_3704"/>
<accession>D3V593</accession>
<dbReference type="AntiFam" id="ANF00010">
    <property type="entry name" value="tRNA translation"/>
</dbReference>
<dbReference type="eggNOG" id="ENOG5033AVQ">
    <property type="taxonomic scope" value="Bacteria"/>
</dbReference>
<dbReference type="HOGENOM" id="CLU_2686973_0_0_6"/>